<dbReference type="Gene3D" id="3.90.1200.10">
    <property type="match status" value="1"/>
</dbReference>
<dbReference type="RefSeq" id="WP_242289441.1">
    <property type="nucleotide sequence ID" value="NZ_JAKKSL010000007.1"/>
</dbReference>
<feature type="domain" description="Aminoglycoside phosphotransferase" evidence="2">
    <location>
        <begin position="45"/>
        <end position="266"/>
    </location>
</feature>
<dbReference type="PANTHER" id="PTHR21064">
    <property type="entry name" value="AMINOGLYCOSIDE PHOSPHOTRANSFERASE DOMAIN-CONTAINING PROTEIN-RELATED"/>
    <property type="match status" value="1"/>
</dbReference>
<evidence type="ECO:0000256" key="1">
    <source>
        <dbReference type="ARBA" id="ARBA00038240"/>
    </source>
</evidence>
<dbReference type="Gene3D" id="3.30.200.20">
    <property type="entry name" value="Phosphorylase Kinase, domain 1"/>
    <property type="match status" value="1"/>
</dbReference>
<dbReference type="InterPro" id="IPR011009">
    <property type="entry name" value="Kinase-like_dom_sf"/>
</dbReference>
<organism evidence="3 4">
    <name type="scientific">Colwellia maritima</name>
    <dbReference type="NCBI Taxonomy" id="2912588"/>
    <lineage>
        <taxon>Bacteria</taxon>
        <taxon>Pseudomonadati</taxon>
        <taxon>Pseudomonadota</taxon>
        <taxon>Gammaproteobacteria</taxon>
        <taxon>Alteromonadales</taxon>
        <taxon>Colwelliaceae</taxon>
        <taxon>Colwellia</taxon>
    </lineage>
</organism>
<dbReference type="PANTHER" id="PTHR21064:SF6">
    <property type="entry name" value="AMINOGLYCOSIDE PHOSPHOTRANSFERASE DOMAIN-CONTAINING PROTEIN"/>
    <property type="match status" value="1"/>
</dbReference>
<dbReference type="SUPFAM" id="SSF56112">
    <property type="entry name" value="Protein kinase-like (PK-like)"/>
    <property type="match status" value="1"/>
</dbReference>
<comment type="caution">
    <text evidence="3">The sequence shown here is derived from an EMBL/GenBank/DDBJ whole genome shotgun (WGS) entry which is preliminary data.</text>
</comment>
<keyword evidence="4" id="KW-1185">Reference proteome</keyword>
<evidence type="ECO:0000313" key="3">
    <source>
        <dbReference type="EMBL" id="MCI2286166.1"/>
    </source>
</evidence>
<dbReference type="Pfam" id="PF01636">
    <property type="entry name" value="APH"/>
    <property type="match status" value="1"/>
</dbReference>
<proteinExistence type="inferred from homology"/>
<sequence length="330" mass="38367">MNYIKNHRLLVSESRLSEETVGSIVAEHFQLPYYLNCEFFFRGCNDTYRLEADGRFYALRVYRYNWRSLEEIQSELSLLNHLSQTSDLVAQPIRPKNGTSIITLDAPEGRRFAVLFEWVSGYQPDYFNCEQAGVFGANMARLHQSLDKLSVLENRSDHGLDRLLHHPMEKLLSQESISVEDRKTLNLVALHLTQTLSENSLTSLSWGLCHGDAHAGNATICKDRLRFFDFDFCGPGRRLYDLATYCWAGMLRQPEDCRQAFLNGYLTHANHSEKFIELLKEFVMLRQLWFLGYEIDRQHIVGQGYLSRVFFSNHIGFLKHLMETTLSFEK</sequence>
<dbReference type="EMBL" id="JAKKSL010000007">
    <property type="protein sequence ID" value="MCI2286166.1"/>
    <property type="molecule type" value="Genomic_DNA"/>
</dbReference>
<reference evidence="3" key="1">
    <citation type="submission" date="2022-01" db="EMBL/GenBank/DDBJ databases">
        <title>Colwellia maritima, isolated from seawater.</title>
        <authorList>
            <person name="Kristyanto S."/>
            <person name="Jung J."/>
            <person name="Jeon C.O."/>
        </authorList>
    </citation>
    <scope>NUCLEOTIDE SEQUENCE</scope>
    <source>
        <strain evidence="3">MSW7</strain>
    </source>
</reference>
<accession>A0ABS9X9P4</accession>
<dbReference type="InterPro" id="IPR050249">
    <property type="entry name" value="Pseudomonas-type_ThrB"/>
</dbReference>
<dbReference type="InterPro" id="IPR002575">
    <property type="entry name" value="Aminoglycoside_PTrfase"/>
</dbReference>
<evidence type="ECO:0000313" key="4">
    <source>
        <dbReference type="Proteomes" id="UP001139646"/>
    </source>
</evidence>
<protein>
    <submittedName>
        <fullName evidence="3">Phosphotransferase</fullName>
    </submittedName>
</protein>
<dbReference type="Proteomes" id="UP001139646">
    <property type="component" value="Unassembled WGS sequence"/>
</dbReference>
<gene>
    <name evidence="3" type="ORF">L3081_25470</name>
</gene>
<evidence type="ECO:0000259" key="2">
    <source>
        <dbReference type="Pfam" id="PF01636"/>
    </source>
</evidence>
<comment type="similarity">
    <text evidence="1">Belongs to the pseudomonas-type ThrB family.</text>
</comment>
<name>A0ABS9X9P4_9GAMM</name>